<keyword evidence="2" id="KW-1185">Reference proteome</keyword>
<dbReference type="GeneID" id="89993269"/>
<sequence>MRNNCTIYQSTTSHFIEDAKNYSTSTYISAAVPPIWIIGASERTRIVAEQSDEEFASVSSNSSHRPFTFL</sequence>
<evidence type="ECO:0000313" key="1">
    <source>
        <dbReference type="EMBL" id="WVO25115.1"/>
    </source>
</evidence>
<accession>A0ABZ2B2V0</accession>
<dbReference type="RefSeq" id="XP_064724354.1">
    <property type="nucleotide sequence ID" value="XM_064868282.1"/>
</dbReference>
<dbReference type="EMBL" id="CP143819">
    <property type="protein sequence ID" value="WVO25115.1"/>
    <property type="molecule type" value="Genomic_DNA"/>
</dbReference>
<name>A0ABZ2B2V0_9TREE</name>
<protein>
    <submittedName>
        <fullName evidence="1">Uncharacterized protein</fullName>
    </submittedName>
</protein>
<reference evidence="1 2" key="1">
    <citation type="submission" date="2024-01" db="EMBL/GenBank/DDBJ databases">
        <title>Comparative genomics of Cryptococcus and Kwoniella reveals pathogenesis evolution and contrasting modes of karyotype evolution via chromosome fusion or intercentromeric recombination.</title>
        <authorList>
            <person name="Coelho M.A."/>
            <person name="David-Palma M."/>
            <person name="Shea T."/>
            <person name="Bowers K."/>
            <person name="McGinley-Smith S."/>
            <person name="Mohammad A.W."/>
            <person name="Gnirke A."/>
            <person name="Yurkov A.M."/>
            <person name="Nowrousian M."/>
            <person name="Sun S."/>
            <person name="Cuomo C.A."/>
            <person name="Heitman J."/>
        </authorList>
    </citation>
    <scope>NUCLEOTIDE SEQUENCE [LARGE SCALE GENOMIC DNA]</scope>
    <source>
        <strain evidence="1 2">7685027</strain>
    </source>
</reference>
<proteinExistence type="predicted"/>
<dbReference type="Proteomes" id="UP001432216">
    <property type="component" value="Chromosome 14"/>
</dbReference>
<evidence type="ECO:0000313" key="2">
    <source>
        <dbReference type="Proteomes" id="UP001432216"/>
    </source>
</evidence>
<organism evidence="1 2">
    <name type="scientific">Cryptococcus decagattii</name>
    <dbReference type="NCBI Taxonomy" id="1859122"/>
    <lineage>
        <taxon>Eukaryota</taxon>
        <taxon>Fungi</taxon>
        <taxon>Dikarya</taxon>
        <taxon>Basidiomycota</taxon>
        <taxon>Agaricomycotina</taxon>
        <taxon>Tremellomycetes</taxon>
        <taxon>Tremellales</taxon>
        <taxon>Cryptococcaceae</taxon>
        <taxon>Cryptococcus</taxon>
        <taxon>Cryptococcus gattii species complex</taxon>
    </lineage>
</organism>
<gene>
    <name evidence="1" type="ORF">IAS62_006501</name>
</gene>